<dbReference type="InterPro" id="IPR029058">
    <property type="entry name" value="AB_hydrolase_fold"/>
</dbReference>
<evidence type="ECO:0000256" key="1">
    <source>
        <dbReference type="ARBA" id="ARBA00004613"/>
    </source>
</evidence>
<name>A0A0G0AHH2_TRIHA</name>
<comment type="caution">
    <text evidence="10">The sequence shown here is derived from an EMBL/GenBank/DDBJ whole genome shotgun (WGS) entry which is preliminary data.</text>
</comment>
<dbReference type="PANTHER" id="PTHR11559">
    <property type="entry name" value="CARBOXYLESTERASE"/>
    <property type="match status" value="1"/>
</dbReference>
<evidence type="ECO:0000256" key="7">
    <source>
        <dbReference type="ARBA" id="ARBA00023180"/>
    </source>
</evidence>
<dbReference type="PROSITE" id="PS00122">
    <property type="entry name" value="CARBOXYLESTERASE_B_1"/>
    <property type="match status" value="1"/>
</dbReference>
<keyword evidence="4 8" id="KW-0732">Signal</keyword>
<evidence type="ECO:0000256" key="3">
    <source>
        <dbReference type="ARBA" id="ARBA00022525"/>
    </source>
</evidence>
<dbReference type="Gene3D" id="3.40.50.1820">
    <property type="entry name" value="alpha/beta hydrolase"/>
    <property type="match status" value="1"/>
</dbReference>
<dbReference type="Pfam" id="PF00135">
    <property type="entry name" value="COesterase"/>
    <property type="match status" value="1"/>
</dbReference>
<dbReference type="EC" id="3.1.1.-" evidence="8"/>
<keyword evidence="3" id="KW-0964">Secreted</keyword>
<evidence type="ECO:0000256" key="8">
    <source>
        <dbReference type="RuleBase" id="RU361235"/>
    </source>
</evidence>
<accession>A0A0G0AHH2</accession>
<sequence length="568" mass="61466">MKAAILTAITAGLLPLVGAAPSSPLTARAKNDIIEVEIPSGTIIGSVGQTVDTFNGIPYGDAPIGDLRFRPPQKLSRYLGDFDATRVPLSCPQGPLITLGGPNVPEAGAILNDTSGEAKAPDFSEDCLTLNVQRPKGVQEGDDLPVLFWIFGGGFVGGSTAGFDGTKLIDTGVLLGKPFIFVAVNYRVAAWGFMPGKQILQEGSGNAGLLDQRMGLEWVADNIRAFGGDPDKVTIWGESSGAISVFDQLVLFDGDATYNGSPLFRGAIMNSGSATPTDPLDSDKGQAIYDAVAEAAGCEGDDSLTCLRDLDNDVFTVAANSVPGIFSYSSLALSYLPRPDGQALSDSPDALQRAGKFHHVPMILGTQEDEGTLFSLTQRDMGSTQKIVNYLSEYYFHNANQDQITDLVQTYSPFPKDGSPYGSGDFELYPGKKRIAAILGDIVFNLIRRISLQVFSEVAPDVPTWSYFSSYKDILLSFLFGTYHGSDVSVLFSGENSNHATFSGRVYYINFLYNLDPNVGTSTDLFWPEWKEGKKLLEFKDIINGLKDDTYRNASYNFLFNNIEDLRF</sequence>
<feature type="signal peptide" evidence="8">
    <location>
        <begin position="1"/>
        <end position="19"/>
    </location>
</feature>
<evidence type="ECO:0000259" key="9">
    <source>
        <dbReference type="Pfam" id="PF00135"/>
    </source>
</evidence>
<dbReference type="AlphaFoldDB" id="A0A0G0AHH2"/>
<dbReference type="GO" id="GO:0005576">
    <property type="term" value="C:extracellular region"/>
    <property type="evidence" value="ECO:0007669"/>
    <property type="project" value="UniProtKB-SubCell"/>
</dbReference>
<dbReference type="GO" id="GO:0016787">
    <property type="term" value="F:hydrolase activity"/>
    <property type="evidence" value="ECO:0007669"/>
    <property type="project" value="UniProtKB-KW"/>
</dbReference>
<dbReference type="ESTHER" id="triha-a0a0g0ahh2">
    <property type="family name" value="Fungal_carboxylesterase_lipase"/>
</dbReference>
<evidence type="ECO:0000256" key="5">
    <source>
        <dbReference type="ARBA" id="ARBA00022801"/>
    </source>
</evidence>
<proteinExistence type="inferred from homology"/>
<feature type="domain" description="Carboxylesterase type B" evidence="9">
    <location>
        <begin position="35"/>
        <end position="500"/>
    </location>
</feature>
<organism evidence="10 11">
    <name type="scientific">Trichoderma harzianum</name>
    <name type="common">Hypocrea lixii</name>
    <dbReference type="NCBI Taxonomy" id="5544"/>
    <lineage>
        <taxon>Eukaryota</taxon>
        <taxon>Fungi</taxon>
        <taxon>Dikarya</taxon>
        <taxon>Ascomycota</taxon>
        <taxon>Pezizomycotina</taxon>
        <taxon>Sordariomycetes</taxon>
        <taxon>Hypocreomycetidae</taxon>
        <taxon>Hypocreales</taxon>
        <taxon>Hypocreaceae</taxon>
        <taxon>Trichoderma</taxon>
    </lineage>
</organism>
<comment type="similarity">
    <text evidence="2 8">Belongs to the type-B carboxylesterase/lipase family.</text>
</comment>
<evidence type="ECO:0000256" key="4">
    <source>
        <dbReference type="ARBA" id="ARBA00022729"/>
    </source>
</evidence>
<keyword evidence="5 8" id="KW-0378">Hydrolase</keyword>
<dbReference type="OrthoDB" id="408631at2759"/>
<feature type="chain" id="PRO_5005117540" description="Carboxylic ester hydrolase" evidence="8">
    <location>
        <begin position="20"/>
        <end position="568"/>
    </location>
</feature>
<dbReference type="InterPro" id="IPR019826">
    <property type="entry name" value="Carboxylesterase_B_AS"/>
</dbReference>
<dbReference type="InterPro" id="IPR050309">
    <property type="entry name" value="Type-B_Carboxylest/Lipase"/>
</dbReference>
<dbReference type="SUPFAM" id="SSF53474">
    <property type="entry name" value="alpha/beta-Hydrolases"/>
    <property type="match status" value="1"/>
</dbReference>
<dbReference type="InterPro" id="IPR002018">
    <property type="entry name" value="CarbesteraseB"/>
</dbReference>
<dbReference type="EMBL" id="JOKZ01000077">
    <property type="protein sequence ID" value="KKP04459.1"/>
    <property type="molecule type" value="Genomic_DNA"/>
</dbReference>
<keyword evidence="7" id="KW-0325">Glycoprotein</keyword>
<dbReference type="GO" id="GO:0006629">
    <property type="term" value="P:lipid metabolic process"/>
    <property type="evidence" value="ECO:0007669"/>
    <property type="project" value="UniProtKB-KW"/>
</dbReference>
<protein>
    <recommendedName>
        <fullName evidence="8">Carboxylic ester hydrolase</fullName>
        <ecNumber evidence="8">3.1.1.-</ecNumber>
    </recommendedName>
</protein>
<evidence type="ECO:0000256" key="2">
    <source>
        <dbReference type="ARBA" id="ARBA00005964"/>
    </source>
</evidence>
<dbReference type="Proteomes" id="UP000034112">
    <property type="component" value="Unassembled WGS sequence"/>
</dbReference>
<dbReference type="OMA" id="GDMRDEG"/>
<gene>
    <name evidence="10" type="ORF">THAR02_03466</name>
</gene>
<keyword evidence="6" id="KW-0443">Lipid metabolism</keyword>
<evidence type="ECO:0000256" key="6">
    <source>
        <dbReference type="ARBA" id="ARBA00023098"/>
    </source>
</evidence>
<comment type="subcellular location">
    <subcellularLocation>
        <location evidence="1">Secreted</location>
    </subcellularLocation>
</comment>
<dbReference type="FunFam" id="3.40.50.1820:FF:000213">
    <property type="entry name" value="Carboxylic ester hydrolase"/>
    <property type="match status" value="1"/>
</dbReference>
<evidence type="ECO:0000313" key="10">
    <source>
        <dbReference type="EMBL" id="KKP04459.1"/>
    </source>
</evidence>
<reference evidence="11" key="1">
    <citation type="journal article" date="2015" name="Genome Announc.">
        <title>Draft whole-genome sequence of the biocontrol agent Trichoderma harzianum T6776.</title>
        <authorList>
            <person name="Baroncelli R."/>
            <person name="Piaggeschi G."/>
            <person name="Fiorini L."/>
            <person name="Bertolini E."/>
            <person name="Zapparata A."/>
            <person name="Pe M.E."/>
            <person name="Sarrocco S."/>
            <person name="Vannacci G."/>
        </authorList>
    </citation>
    <scope>NUCLEOTIDE SEQUENCE [LARGE SCALE GENOMIC DNA]</scope>
    <source>
        <strain evidence="11">T6776</strain>
    </source>
</reference>
<evidence type="ECO:0000313" key="11">
    <source>
        <dbReference type="Proteomes" id="UP000034112"/>
    </source>
</evidence>